<accession>A0A368FIJ5</accession>
<sequence length="185" mass="21507">MTSGRDIAECELAFGQFRPKSLIPFSGSENSEARDLIDGMSDPDKNNYKKVVQILQTHYESPHLRSLVRQKLPDCKQNFNESVHDFAERMKKLVKRITLGQYKYVQNERLLDEFLDRLKPALKFHVKASNPPTYDDAVVKALTYESLLDEALRTQRQPKSMWPPPRMPSKDMREEINLRDPGQDL</sequence>
<proteinExistence type="predicted"/>
<evidence type="ECO:0000259" key="2">
    <source>
        <dbReference type="Pfam" id="PF03732"/>
    </source>
</evidence>
<feature type="region of interest" description="Disordered" evidence="1">
    <location>
        <begin position="155"/>
        <end position="185"/>
    </location>
</feature>
<gene>
    <name evidence="3" type="ORF">ANCCAN_24248</name>
</gene>
<organism evidence="3 4">
    <name type="scientific">Ancylostoma caninum</name>
    <name type="common">Dog hookworm</name>
    <dbReference type="NCBI Taxonomy" id="29170"/>
    <lineage>
        <taxon>Eukaryota</taxon>
        <taxon>Metazoa</taxon>
        <taxon>Ecdysozoa</taxon>
        <taxon>Nematoda</taxon>
        <taxon>Chromadorea</taxon>
        <taxon>Rhabditida</taxon>
        <taxon>Rhabditina</taxon>
        <taxon>Rhabditomorpha</taxon>
        <taxon>Strongyloidea</taxon>
        <taxon>Ancylostomatidae</taxon>
        <taxon>Ancylostomatinae</taxon>
        <taxon>Ancylostoma</taxon>
    </lineage>
</organism>
<evidence type="ECO:0000313" key="3">
    <source>
        <dbReference type="EMBL" id="RCN29987.1"/>
    </source>
</evidence>
<dbReference type="OrthoDB" id="5819653at2759"/>
<evidence type="ECO:0000256" key="1">
    <source>
        <dbReference type="SAM" id="MobiDB-lite"/>
    </source>
</evidence>
<keyword evidence="4" id="KW-1185">Reference proteome</keyword>
<feature type="compositionally biased region" description="Basic and acidic residues" evidence="1">
    <location>
        <begin position="168"/>
        <end position="185"/>
    </location>
</feature>
<reference evidence="3 4" key="1">
    <citation type="submission" date="2014-10" db="EMBL/GenBank/DDBJ databases">
        <title>Draft genome of the hookworm Ancylostoma caninum.</title>
        <authorList>
            <person name="Mitreva M."/>
        </authorList>
    </citation>
    <scope>NUCLEOTIDE SEQUENCE [LARGE SCALE GENOMIC DNA]</scope>
    <source>
        <strain evidence="3 4">Baltimore</strain>
    </source>
</reference>
<dbReference type="InterPro" id="IPR005162">
    <property type="entry name" value="Retrotrans_gag_dom"/>
</dbReference>
<feature type="domain" description="Retrotransposon gag" evidence="2">
    <location>
        <begin position="33"/>
        <end position="113"/>
    </location>
</feature>
<dbReference type="Proteomes" id="UP000252519">
    <property type="component" value="Unassembled WGS sequence"/>
</dbReference>
<dbReference type="AlphaFoldDB" id="A0A368FIJ5"/>
<name>A0A368FIJ5_ANCCA</name>
<dbReference type="Pfam" id="PF03732">
    <property type="entry name" value="Retrotrans_gag"/>
    <property type="match status" value="1"/>
</dbReference>
<comment type="caution">
    <text evidence="3">The sequence shown here is derived from an EMBL/GenBank/DDBJ whole genome shotgun (WGS) entry which is preliminary data.</text>
</comment>
<dbReference type="EMBL" id="JOJR01001706">
    <property type="protein sequence ID" value="RCN29987.1"/>
    <property type="molecule type" value="Genomic_DNA"/>
</dbReference>
<evidence type="ECO:0000313" key="4">
    <source>
        <dbReference type="Proteomes" id="UP000252519"/>
    </source>
</evidence>
<protein>
    <recommendedName>
        <fullName evidence="2">Retrotransposon gag domain-containing protein</fullName>
    </recommendedName>
</protein>